<evidence type="ECO:0000313" key="3">
    <source>
        <dbReference type="Proteomes" id="UP000008225"/>
    </source>
</evidence>
<evidence type="ECO:0000256" key="1">
    <source>
        <dbReference type="SAM" id="MobiDB-lite"/>
    </source>
</evidence>
<feature type="region of interest" description="Disordered" evidence="1">
    <location>
        <begin position="1"/>
        <end position="40"/>
    </location>
</feature>
<sequence>MSRRSSRLQAKQQPQPSQTESPQEAQIIQAKKRKTIQDVKKRRQEVTKKYQYEIRNCWPPLGMFKGSLAKHVKKGEQICS</sequence>
<reference evidence="2" key="2">
    <citation type="submission" date="2025-08" db="UniProtKB">
        <authorList>
            <consortium name="Ensembl"/>
        </authorList>
    </citation>
    <scope>IDENTIFICATION</scope>
</reference>
<dbReference type="GeneTree" id="ENSGT01050000248435"/>
<organism evidence="2 3">
    <name type="scientific">Callithrix jacchus</name>
    <name type="common">White-tufted-ear marmoset</name>
    <name type="synonym">Simia Jacchus</name>
    <dbReference type="NCBI Taxonomy" id="9483"/>
    <lineage>
        <taxon>Eukaryota</taxon>
        <taxon>Metazoa</taxon>
        <taxon>Chordata</taxon>
        <taxon>Craniata</taxon>
        <taxon>Vertebrata</taxon>
        <taxon>Euteleostomi</taxon>
        <taxon>Mammalia</taxon>
        <taxon>Eutheria</taxon>
        <taxon>Euarchontoglires</taxon>
        <taxon>Primates</taxon>
        <taxon>Haplorrhini</taxon>
        <taxon>Platyrrhini</taxon>
        <taxon>Cebidae</taxon>
        <taxon>Callitrichinae</taxon>
        <taxon>Callithrix</taxon>
        <taxon>Callithrix</taxon>
    </lineage>
</organism>
<protein>
    <submittedName>
        <fullName evidence="2">Uncharacterized protein</fullName>
    </submittedName>
</protein>
<dbReference type="AlphaFoldDB" id="A0A8I4A3R8"/>
<reference evidence="2 3" key="1">
    <citation type="submission" date="2009-03" db="EMBL/GenBank/DDBJ databases">
        <authorList>
            <person name="Warren W."/>
            <person name="Ye L."/>
            <person name="Minx P."/>
            <person name="Worley K."/>
            <person name="Gibbs R."/>
            <person name="Wilson R.K."/>
        </authorList>
    </citation>
    <scope>NUCLEOTIDE SEQUENCE [LARGE SCALE GENOMIC DNA]</scope>
</reference>
<proteinExistence type="predicted"/>
<reference evidence="2" key="3">
    <citation type="submission" date="2025-09" db="UniProtKB">
        <authorList>
            <consortium name="Ensembl"/>
        </authorList>
    </citation>
    <scope>IDENTIFICATION</scope>
</reference>
<evidence type="ECO:0000313" key="2">
    <source>
        <dbReference type="Ensembl" id="ENSCJAP00000088033.1"/>
    </source>
</evidence>
<keyword evidence="3" id="KW-1185">Reference proteome</keyword>
<feature type="compositionally biased region" description="Low complexity" evidence="1">
    <location>
        <begin position="12"/>
        <end position="26"/>
    </location>
</feature>
<name>A0A8I4A3R8_CALJA</name>
<accession>A0A8I4A3R8</accession>
<dbReference type="Proteomes" id="UP000008225">
    <property type="component" value="Chromosome X"/>
</dbReference>
<dbReference type="Ensembl" id="ENSCJAT00000123094.1">
    <property type="protein sequence ID" value="ENSCJAP00000088033.1"/>
    <property type="gene ID" value="ENSCJAG00000073896.1"/>
</dbReference>
<dbReference type="OMA" id="KRDQICS"/>